<evidence type="ECO:0000313" key="1">
    <source>
        <dbReference type="EMBL" id="URN41389.1"/>
    </source>
</evidence>
<accession>A0ABY4TNT7</accession>
<dbReference type="Proteomes" id="UP001056218">
    <property type="component" value="Chromosome"/>
</dbReference>
<organism evidence="1 2">
    <name type="scientific">Peptoniphilus genitalis</name>
    <dbReference type="NCBI Taxonomy" id="3036303"/>
    <lineage>
        <taxon>Bacteria</taxon>
        <taxon>Bacillati</taxon>
        <taxon>Bacillota</taxon>
        <taxon>Tissierellia</taxon>
        <taxon>Tissierellales</taxon>
        <taxon>Peptoniphilaceae</taxon>
        <taxon>Peptoniphilus</taxon>
    </lineage>
</organism>
<proteinExistence type="predicted"/>
<reference evidence="1 2" key="1">
    <citation type="submission" date="2022-05" db="EMBL/GenBank/DDBJ databases">
        <title>Identification of Peptoniphilus vaginalis-like Bacteria, Peptoniphilus septimus sp. nov. from Blood Cultures in a Cervical Cancer Patient receiving Chemotherapy: Case and Implications.</title>
        <authorList>
            <person name="Zhan X.-Y."/>
        </authorList>
    </citation>
    <scope>NUCLEOTIDE SEQUENCE [LARGE SCALE GENOMIC DNA]</scope>
    <source>
        <strain evidence="1 2">SAHP1</strain>
    </source>
</reference>
<evidence type="ECO:0008006" key="3">
    <source>
        <dbReference type="Google" id="ProtNLM"/>
    </source>
</evidence>
<keyword evidence="2" id="KW-1185">Reference proteome</keyword>
<protein>
    <recommendedName>
        <fullName evidence="3">DUF4143 domain-containing protein</fullName>
    </recommendedName>
</protein>
<name>A0ABY4TNT7_9FIRM</name>
<evidence type="ECO:0000313" key="2">
    <source>
        <dbReference type="Proteomes" id="UP001056218"/>
    </source>
</evidence>
<gene>
    <name evidence="1" type="ORF">M9426_09020</name>
</gene>
<sequence>MIHIRKGDYGLVEIKLGGDKLIEEGAEILRDLASKIDTKSMSNPSFMMVLCAKAPFTYKRDDDVYVIPITALRP</sequence>
<dbReference type="RefSeq" id="WP_250342021.1">
    <property type="nucleotide sequence ID" value="NZ_CP097885.1"/>
</dbReference>
<dbReference type="EMBL" id="CP097885">
    <property type="protein sequence ID" value="URN41389.1"/>
    <property type="molecule type" value="Genomic_DNA"/>
</dbReference>